<dbReference type="GO" id="GO:0046872">
    <property type="term" value="F:metal ion binding"/>
    <property type="evidence" value="ECO:0007669"/>
    <property type="project" value="UniProtKB-KW"/>
</dbReference>
<feature type="binding site" evidence="11">
    <location>
        <position position="112"/>
    </location>
    <ligand>
        <name>K(+)</name>
        <dbReference type="ChEBI" id="CHEBI:29103"/>
    </ligand>
</feature>
<keyword evidence="3 10" id="KW-1003">Cell membrane</keyword>
<dbReference type="InterPro" id="IPR003445">
    <property type="entry name" value="Cat_transpt"/>
</dbReference>
<accession>A0A086Y482</accession>
<feature type="transmembrane region" description="Helical" evidence="12">
    <location>
        <begin position="71"/>
        <end position="91"/>
    </location>
</feature>
<evidence type="ECO:0000256" key="10">
    <source>
        <dbReference type="PIRNR" id="PIRNR006247"/>
    </source>
</evidence>
<dbReference type="eggNOG" id="COG0168">
    <property type="taxonomic scope" value="Bacteria"/>
</dbReference>
<dbReference type="RefSeq" id="WP_036635690.1">
    <property type="nucleotide sequence ID" value="NZ_JFZB01000005.1"/>
</dbReference>
<proteinExistence type="inferred from homology"/>
<dbReference type="AlphaFoldDB" id="A0A086Y482"/>
<feature type="binding site" evidence="11">
    <location>
        <position position="315"/>
    </location>
    <ligand>
        <name>K(+)</name>
        <dbReference type="ChEBI" id="CHEBI:29103"/>
    </ligand>
</feature>
<keyword evidence="5 12" id="KW-0812">Transmembrane</keyword>
<keyword evidence="10" id="KW-0997">Cell inner membrane</keyword>
<evidence type="ECO:0000313" key="13">
    <source>
        <dbReference type="EMBL" id="KFI29082.1"/>
    </source>
</evidence>
<feature type="transmembrane region" description="Helical" evidence="12">
    <location>
        <begin position="40"/>
        <end position="59"/>
    </location>
</feature>
<evidence type="ECO:0000256" key="5">
    <source>
        <dbReference type="ARBA" id="ARBA00022692"/>
    </source>
</evidence>
<dbReference type="EMBL" id="JFZB01000005">
    <property type="protein sequence ID" value="KFI29082.1"/>
    <property type="molecule type" value="Genomic_DNA"/>
</dbReference>
<sequence>MFDLGPVLHLLGLILLVLGLTMLGPVAMDLYDGSDNIRPMLRAMIETSLFGLLLALASKTDSPRPLTLRQAYVLTAGIWVLVPAFGALPFMHGAPNATFTDAYFEAMSGITTTGYTVFTKIETLPRGVLLWRAMLNWMGGLGIAFVAMIFLPVMRVGGMRYFQTEGFDTLGKVLPRARDIAIILLEVYSTLTFLCALTYLMCGMPMFDALIHSLATIATGGFGSYDASFAKWSPAVQYAGVVFMILGAMPYVRFFQLVNGQSRAFWRDPQIRAFLRWLLIACTVVVAYRLWKQAAAPEGVIRETLFNLTSIMTGTGFGTASVDGWGPFPVTVAFLIGLIGGCTGSSSAGLSVFRVQVIFSVLRTAVRQLHAPNRVLVPRYDGKPLDETTIGPLMQYVTAYIMTLGLCAVLISLDGADMSSAIFASWGALGNIGYAMGPLPSATGTMADFGDGATWVMSLAMLLGRLGLLGIFVLFLPRFWQD</sequence>
<dbReference type="PANTHER" id="PTHR32024:SF3">
    <property type="entry name" value="TRK SYSTEM POTASSIUM UPTAKE PROTEIN"/>
    <property type="match status" value="1"/>
</dbReference>
<evidence type="ECO:0000256" key="8">
    <source>
        <dbReference type="ARBA" id="ARBA00023065"/>
    </source>
</evidence>
<feature type="transmembrane region" description="Helical" evidence="12">
    <location>
        <begin position="235"/>
        <end position="252"/>
    </location>
</feature>
<keyword evidence="4 10" id="KW-0633">Potassium transport</keyword>
<dbReference type="PANTHER" id="PTHR32024">
    <property type="entry name" value="TRK SYSTEM POTASSIUM UPTAKE PROTEIN TRKG-RELATED"/>
    <property type="match status" value="1"/>
</dbReference>
<comment type="similarity">
    <text evidence="10">Belongs to the TrkH potassium transport family.</text>
</comment>
<feature type="transmembrane region" description="Helical" evidence="12">
    <location>
        <begin position="455"/>
        <end position="476"/>
    </location>
</feature>
<keyword evidence="14" id="KW-1185">Reference proteome</keyword>
<dbReference type="InterPro" id="IPR004772">
    <property type="entry name" value="TrkH"/>
</dbReference>
<feature type="transmembrane region" description="Helical" evidence="12">
    <location>
        <begin position="134"/>
        <end position="153"/>
    </location>
</feature>
<feature type="transmembrane region" description="Helical" evidence="12">
    <location>
        <begin position="7"/>
        <end position="28"/>
    </location>
</feature>
<comment type="subcellular location">
    <subcellularLocation>
        <location evidence="10">Cell inner membrane</location>
        <topology evidence="10">Multi-pass membrane protein</topology>
    </subcellularLocation>
    <subcellularLocation>
        <location evidence="1">Cell membrane</location>
        <topology evidence="1">Multi-pass membrane protein</topology>
    </subcellularLocation>
</comment>
<keyword evidence="2 10" id="KW-0813">Transport</keyword>
<reference evidence="13 14" key="1">
    <citation type="submission" date="2014-03" db="EMBL/GenBank/DDBJ databases">
        <title>Genome of Paenirhodobacter enshiensis DW2-9.</title>
        <authorList>
            <person name="Wang D."/>
            <person name="Wang G."/>
        </authorList>
    </citation>
    <scope>NUCLEOTIDE SEQUENCE [LARGE SCALE GENOMIC DNA]</scope>
    <source>
        <strain evidence="13 14">DW2-9</strain>
    </source>
</reference>
<feature type="transmembrane region" description="Helical" evidence="12">
    <location>
        <begin position="180"/>
        <end position="201"/>
    </location>
</feature>
<evidence type="ECO:0000256" key="3">
    <source>
        <dbReference type="ARBA" id="ARBA00022475"/>
    </source>
</evidence>
<name>A0A086Y482_9RHOB</name>
<feature type="transmembrane region" description="Helical" evidence="12">
    <location>
        <begin position="332"/>
        <end position="353"/>
    </location>
</feature>
<dbReference type="Proteomes" id="UP000028824">
    <property type="component" value="Unassembled WGS sequence"/>
</dbReference>
<keyword evidence="11" id="KW-0479">Metal-binding</keyword>
<dbReference type="PIRSF" id="PIRSF006247">
    <property type="entry name" value="TrkH"/>
    <property type="match status" value="1"/>
</dbReference>
<evidence type="ECO:0000313" key="14">
    <source>
        <dbReference type="Proteomes" id="UP000028824"/>
    </source>
</evidence>
<keyword evidence="8 10" id="KW-0406">Ion transport</keyword>
<evidence type="ECO:0000256" key="4">
    <source>
        <dbReference type="ARBA" id="ARBA00022538"/>
    </source>
</evidence>
<keyword evidence="7 12" id="KW-1133">Transmembrane helix</keyword>
<keyword evidence="9 10" id="KW-0472">Membrane</keyword>
<feature type="binding site" evidence="11">
    <location>
        <position position="431"/>
    </location>
    <ligand>
        <name>K(+)</name>
        <dbReference type="ChEBI" id="CHEBI:29103"/>
    </ligand>
</feature>
<dbReference type="GO" id="GO:0015379">
    <property type="term" value="F:potassium:chloride symporter activity"/>
    <property type="evidence" value="ECO:0007669"/>
    <property type="project" value="InterPro"/>
</dbReference>
<dbReference type="STRING" id="1105367.CG50_12910"/>
<protein>
    <recommendedName>
        <fullName evidence="10">Trk system potassium uptake protein</fullName>
    </recommendedName>
</protein>
<evidence type="ECO:0000256" key="12">
    <source>
        <dbReference type="SAM" id="Phobius"/>
    </source>
</evidence>
<evidence type="ECO:0000256" key="7">
    <source>
        <dbReference type="ARBA" id="ARBA00022989"/>
    </source>
</evidence>
<feature type="transmembrane region" description="Helical" evidence="12">
    <location>
        <begin position="273"/>
        <end position="291"/>
    </location>
</feature>
<feature type="transmembrane region" description="Helical" evidence="12">
    <location>
        <begin position="393"/>
        <end position="413"/>
    </location>
</feature>
<comment type="caution">
    <text evidence="13">The sequence shown here is derived from an EMBL/GenBank/DDBJ whole genome shotgun (WGS) entry which is preliminary data.</text>
</comment>
<evidence type="ECO:0000256" key="6">
    <source>
        <dbReference type="ARBA" id="ARBA00022958"/>
    </source>
</evidence>
<evidence type="ECO:0000256" key="9">
    <source>
        <dbReference type="ARBA" id="ARBA00023136"/>
    </source>
</evidence>
<comment type="function">
    <text evidence="10">Low-affinity potassium transport system. Interacts with Trk system potassium uptake protein TrkA.</text>
</comment>
<dbReference type="OrthoDB" id="9810952at2"/>
<gene>
    <name evidence="13" type="ORF">CG50_12910</name>
</gene>
<organism evidence="13 14">
    <name type="scientific">Paenirhodobacter enshiensis</name>
    <dbReference type="NCBI Taxonomy" id="1105367"/>
    <lineage>
        <taxon>Bacteria</taxon>
        <taxon>Pseudomonadati</taxon>
        <taxon>Pseudomonadota</taxon>
        <taxon>Alphaproteobacteria</taxon>
        <taxon>Rhodobacterales</taxon>
        <taxon>Rhodobacter group</taxon>
        <taxon>Paenirhodobacter</taxon>
    </lineage>
</organism>
<dbReference type="Pfam" id="PF02386">
    <property type="entry name" value="TrkH"/>
    <property type="match status" value="1"/>
</dbReference>
<evidence type="ECO:0000256" key="11">
    <source>
        <dbReference type="PIRSR" id="PIRSR006247-1"/>
    </source>
</evidence>
<evidence type="ECO:0000256" key="1">
    <source>
        <dbReference type="ARBA" id="ARBA00004651"/>
    </source>
</evidence>
<feature type="binding site" evidence="11">
    <location>
        <position position="113"/>
    </location>
    <ligand>
        <name>K(+)</name>
        <dbReference type="ChEBI" id="CHEBI:29103"/>
    </ligand>
</feature>
<dbReference type="GO" id="GO:0005886">
    <property type="term" value="C:plasma membrane"/>
    <property type="evidence" value="ECO:0007669"/>
    <property type="project" value="UniProtKB-SubCell"/>
</dbReference>
<keyword evidence="6 10" id="KW-0630">Potassium</keyword>
<evidence type="ECO:0000256" key="2">
    <source>
        <dbReference type="ARBA" id="ARBA00022448"/>
    </source>
</evidence>
<feature type="binding site" evidence="11">
    <location>
        <position position="220"/>
    </location>
    <ligand>
        <name>K(+)</name>
        <dbReference type="ChEBI" id="CHEBI:29103"/>
    </ligand>
</feature>